<name>A0A9P9R7H4_FUSSL</name>
<accession>A0A9P9R7H4</accession>
<comment type="caution">
    <text evidence="1">The sequence shown here is derived from an EMBL/GenBank/DDBJ whole genome shotgun (WGS) entry which is preliminary data.</text>
</comment>
<keyword evidence="2" id="KW-1185">Reference proteome</keyword>
<dbReference type="AlphaFoldDB" id="A0A9P9R7H4"/>
<gene>
    <name evidence="1" type="ORF">B0J15DRAFT_390196</name>
</gene>
<protein>
    <submittedName>
        <fullName evidence="1">Uncharacterized protein</fullName>
    </submittedName>
</protein>
<evidence type="ECO:0000313" key="2">
    <source>
        <dbReference type="Proteomes" id="UP000736672"/>
    </source>
</evidence>
<reference evidence="1" key="1">
    <citation type="journal article" date="2021" name="Nat. Commun.">
        <title>Genetic determinants of endophytism in the Arabidopsis root mycobiome.</title>
        <authorList>
            <person name="Mesny F."/>
            <person name="Miyauchi S."/>
            <person name="Thiergart T."/>
            <person name="Pickel B."/>
            <person name="Atanasova L."/>
            <person name="Karlsson M."/>
            <person name="Huettel B."/>
            <person name="Barry K.W."/>
            <person name="Haridas S."/>
            <person name="Chen C."/>
            <person name="Bauer D."/>
            <person name="Andreopoulos W."/>
            <person name="Pangilinan J."/>
            <person name="LaButti K."/>
            <person name="Riley R."/>
            <person name="Lipzen A."/>
            <person name="Clum A."/>
            <person name="Drula E."/>
            <person name="Henrissat B."/>
            <person name="Kohler A."/>
            <person name="Grigoriev I.V."/>
            <person name="Martin F.M."/>
            <person name="Hacquard S."/>
        </authorList>
    </citation>
    <scope>NUCLEOTIDE SEQUENCE</scope>
    <source>
        <strain evidence="1">FSSC 5 MPI-SDFR-AT-0091</strain>
    </source>
</reference>
<organism evidence="1 2">
    <name type="scientific">Fusarium solani</name>
    <name type="common">Filamentous fungus</name>
    <dbReference type="NCBI Taxonomy" id="169388"/>
    <lineage>
        <taxon>Eukaryota</taxon>
        <taxon>Fungi</taxon>
        <taxon>Dikarya</taxon>
        <taxon>Ascomycota</taxon>
        <taxon>Pezizomycotina</taxon>
        <taxon>Sordariomycetes</taxon>
        <taxon>Hypocreomycetidae</taxon>
        <taxon>Hypocreales</taxon>
        <taxon>Nectriaceae</taxon>
        <taxon>Fusarium</taxon>
        <taxon>Fusarium solani species complex</taxon>
    </lineage>
</organism>
<dbReference type="OrthoDB" id="5362512at2759"/>
<evidence type="ECO:0000313" key="1">
    <source>
        <dbReference type="EMBL" id="KAH7268163.1"/>
    </source>
</evidence>
<dbReference type="Proteomes" id="UP000736672">
    <property type="component" value="Unassembled WGS sequence"/>
</dbReference>
<dbReference type="EMBL" id="JAGTJS010000005">
    <property type="protein sequence ID" value="KAH7268163.1"/>
    <property type="molecule type" value="Genomic_DNA"/>
</dbReference>
<proteinExistence type="predicted"/>
<sequence>MPSDRPSRSPTLLAWYHRLLDKDTVKPEDFDEDLSESDDENCSHKGSEYDYYYELKSKREDRKEELKSKARLAVQNRKEEARRFEVQMSSRVKEIFNRIKKEEAENPKKIYEKEDMFVRGKRFGLYSADFVKHGFTGGSTDKLPRNVEFYHYTDVIYGPMPKSFRKTLYDDGELEGHVDIDGVQHHFQMLESTRRGGLKKFTIKTSKGEKLVFQFLDSDHLILRTSRKLAFADPRPGGSAAPGTFVFCEIAQGEVTGVPHMWDDKEEDSDDSGYY</sequence>